<dbReference type="PANTHER" id="PTHR30406:SF8">
    <property type="entry name" value="SULFATE TRANSPORT SYSTEM PERMEASE PROTEIN CYST"/>
    <property type="match status" value="1"/>
</dbReference>
<evidence type="ECO:0000256" key="1">
    <source>
        <dbReference type="ARBA" id="ARBA00004141"/>
    </source>
</evidence>
<gene>
    <name evidence="11" type="primary">cysW_2</name>
    <name evidence="11" type="ORF">MOMUL_24810</name>
</gene>
<dbReference type="InterPro" id="IPR005667">
    <property type="entry name" value="Sulph_transpt2"/>
</dbReference>
<evidence type="ECO:0000256" key="3">
    <source>
        <dbReference type="ARBA" id="ARBA00022448"/>
    </source>
</evidence>
<keyword evidence="5 9" id="KW-1133">Transmembrane helix</keyword>
<evidence type="ECO:0000259" key="10">
    <source>
        <dbReference type="PROSITE" id="PS50928"/>
    </source>
</evidence>
<sequence length="267" mass="28886">MGRKKIAAKAFTMAFSGLLTMVLMYILLLLFSQVSYLNKEVILSSLKDREVHFALALSLESALVVAALALLIGIPAGYALSRFTVPAKAVIDTIMDLPVVISPVALGAMLLIFFNTAPGLFFQEHFFPVVFNVTGIIVAQATIVIFLAIRLMKSIFDAIDPAYEMAARVLGESRAGAFWRVTLPMARPGIMATFILSWARALGEFGATVTLAGATKMKTETLPIAIYLNLSAVKIEKAVALVSIIVLMAFLILLALRLLTDKGALYQ</sequence>
<feature type="transmembrane region" description="Helical" evidence="9">
    <location>
        <begin position="51"/>
        <end position="74"/>
    </location>
</feature>
<comment type="function">
    <text evidence="8">Part of the ABC transporter complex CysAWTP (TC 3.A.1.6.1) involved in sulfate/thiosulfate import. Probably responsible for the translocation of the substrate across the membrane.</text>
</comment>
<comment type="subunit">
    <text evidence="2">The complex is composed of two ATP-binding proteins (CysA), two transmembrane proteins (CysT and CysW) and a solute-binding protein (CysP).</text>
</comment>
<evidence type="ECO:0000313" key="11">
    <source>
        <dbReference type="EMBL" id="KYH31245.1"/>
    </source>
</evidence>
<dbReference type="Gene3D" id="1.10.3720.10">
    <property type="entry name" value="MetI-like"/>
    <property type="match status" value="1"/>
</dbReference>
<keyword evidence="4 9" id="KW-0812">Transmembrane</keyword>
<organism evidence="11 12">
    <name type="scientific">Moorella mulderi DSM 14980</name>
    <dbReference type="NCBI Taxonomy" id="1122241"/>
    <lineage>
        <taxon>Bacteria</taxon>
        <taxon>Bacillati</taxon>
        <taxon>Bacillota</taxon>
        <taxon>Clostridia</taxon>
        <taxon>Neomoorellales</taxon>
        <taxon>Neomoorellaceae</taxon>
        <taxon>Neomoorella</taxon>
    </lineage>
</organism>
<dbReference type="AlphaFoldDB" id="A0A151AUC7"/>
<dbReference type="InterPro" id="IPR035906">
    <property type="entry name" value="MetI-like_sf"/>
</dbReference>
<dbReference type="SUPFAM" id="SSF161098">
    <property type="entry name" value="MetI-like"/>
    <property type="match status" value="1"/>
</dbReference>
<dbReference type="Pfam" id="PF00528">
    <property type="entry name" value="BPD_transp_1"/>
    <property type="match status" value="1"/>
</dbReference>
<dbReference type="PROSITE" id="PS50928">
    <property type="entry name" value="ABC_TM1"/>
    <property type="match status" value="1"/>
</dbReference>
<protein>
    <submittedName>
        <fullName evidence="11">Sulfate transport system permease protein CysW</fullName>
    </submittedName>
</protein>
<evidence type="ECO:0000256" key="8">
    <source>
        <dbReference type="ARBA" id="ARBA00025323"/>
    </source>
</evidence>
<keyword evidence="7 9" id="KW-0472">Membrane</keyword>
<proteinExistence type="inferred from homology"/>
<evidence type="ECO:0000256" key="5">
    <source>
        <dbReference type="ARBA" id="ARBA00022989"/>
    </source>
</evidence>
<evidence type="ECO:0000256" key="6">
    <source>
        <dbReference type="ARBA" id="ARBA00023032"/>
    </source>
</evidence>
<dbReference type="Proteomes" id="UP000075670">
    <property type="component" value="Unassembled WGS sequence"/>
</dbReference>
<keyword evidence="12" id="KW-1185">Reference proteome</keyword>
<evidence type="ECO:0000256" key="9">
    <source>
        <dbReference type="RuleBase" id="RU363032"/>
    </source>
</evidence>
<dbReference type="CDD" id="cd06261">
    <property type="entry name" value="TM_PBP2"/>
    <property type="match status" value="1"/>
</dbReference>
<accession>A0A151AUC7</accession>
<dbReference type="OrthoDB" id="9795403at2"/>
<evidence type="ECO:0000256" key="4">
    <source>
        <dbReference type="ARBA" id="ARBA00022692"/>
    </source>
</evidence>
<comment type="caution">
    <text evidence="11">The sequence shown here is derived from an EMBL/GenBank/DDBJ whole genome shotgun (WGS) entry which is preliminary data.</text>
</comment>
<comment type="similarity">
    <text evidence="9">Belongs to the binding-protein-dependent transport system permease family.</text>
</comment>
<dbReference type="PANTHER" id="PTHR30406">
    <property type="entry name" value="SULFATE TRANSPORT SYSTEM PERMEASE PROTEIN"/>
    <property type="match status" value="1"/>
</dbReference>
<name>A0A151AUC7_9FIRM</name>
<evidence type="ECO:0000256" key="2">
    <source>
        <dbReference type="ARBA" id="ARBA00011779"/>
    </source>
</evidence>
<feature type="transmembrane region" description="Helical" evidence="9">
    <location>
        <begin position="238"/>
        <end position="259"/>
    </location>
</feature>
<feature type="transmembrane region" description="Helical" evidence="9">
    <location>
        <begin position="94"/>
        <end position="114"/>
    </location>
</feature>
<keyword evidence="3 9" id="KW-0813">Transport</keyword>
<feature type="transmembrane region" description="Helical" evidence="9">
    <location>
        <begin position="12"/>
        <end position="31"/>
    </location>
</feature>
<keyword evidence="6" id="KW-0764">Sulfate transport</keyword>
<dbReference type="PATRIC" id="fig|1122241.3.peg.2639"/>
<comment type="subcellular location">
    <subcellularLocation>
        <location evidence="9">Cell membrane</location>
        <topology evidence="9">Multi-pass membrane protein</topology>
    </subcellularLocation>
    <subcellularLocation>
        <location evidence="1">Membrane</location>
        <topology evidence="1">Multi-pass membrane protein</topology>
    </subcellularLocation>
</comment>
<dbReference type="GO" id="GO:0005886">
    <property type="term" value="C:plasma membrane"/>
    <property type="evidence" value="ECO:0007669"/>
    <property type="project" value="UniProtKB-SubCell"/>
</dbReference>
<evidence type="ECO:0000313" key="12">
    <source>
        <dbReference type="Proteomes" id="UP000075670"/>
    </source>
</evidence>
<feature type="domain" description="ABC transmembrane type-1" evidence="10">
    <location>
        <begin position="55"/>
        <end position="260"/>
    </location>
</feature>
<dbReference type="RefSeq" id="WP_062285263.1">
    <property type="nucleotide sequence ID" value="NZ_LTBC01000013.1"/>
</dbReference>
<feature type="transmembrane region" description="Helical" evidence="9">
    <location>
        <begin position="126"/>
        <end position="149"/>
    </location>
</feature>
<dbReference type="EMBL" id="LTBC01000013">
    <property type="protein sequence ID" value="KYH31245.1"/>
    <property type="molecule type" value="Genomic_DNA"/>
</dbReference>
<dbReference type="InterPro" id="IPR000515">
    <property type="entry name" value="MetI-like"/>
</dbReference>
<reference evidence="11 12" key="1">
    <citation type="submission" date="2016-02" db="EMBL/GenBank/DDBJ databases">
        <title>Genome sequence of Moorella mulderi DSM 14980.</title>
        <authorList>
            <person name="Poehlein A."/>
            <person name="Daniel R."/>
        </authorList>
    </citation>
    <scope>NUCLEOTIDE SEQUENCE [LARGE SCALE GENOMIC DNA]</scope>
    <source>
        <strain evidence="11 12">DSM 14980</strain>
    </source>
</reference>
<dbReference type="GO" id="GO:0015419">
    <property type="term" value="F:ABC-type sulfate transporter activity"/>
    <property type="evidence" value="ECO:0007669"/>
    <property type="project" value="InterPro"/>
</dbReference>
<evidence type="ECO:0000256" key="7">
    <source>
        <dbReference type="ARBA" id="ARBA00023136"/>
    </source>
</evidence>